<dbReference type="Pfam" id="PF13416">
    <property type="entry name" value="SBP_bac_8"/>
    <property type="match status" value="1"/>
</dbReference>
<evidence type="ECO:0000313" key="3">
    <source>
        <dbReference type="EMBL" id="NKE67634.1"/>
    </source>
</evidence>
<dbReference type="Gene3D" id="3.40.190.10">
    <property type="entry name" value="Periplasmic binding protein-like II"/>
    <property type="match status" value="2"/>
</dbReference>
<dbReference type="AlphaFoldDB" id="A0A7X6DI61"/>
<dbReference type="EMBL" id="VTOX01000007">
    <property type="protein sequence ID" value="NKE67634.1"/>
    <property type="molecule type" value="Genomic_DNA"/>
</dbReference>
<dbReference type="PANTHER" id="PTHR30222:SF2">
    <property type="entry name" value="ABC TRANSPORTER SUBSTRATE-BINDING PROTEIN"/>
    <property type="match status" value="1"/>
</dbReference>
<evidence type="ECO:0000313" key="4">
    <source>
        <dbReference type="Proteomes" id="UP000521868"/>
    </source>
</evidence>
<comment type="caution">
    <text evidence="3">The sequence shown here is derived from an EMBL/GenBank/DDBJ whole genome shotgun (WGS) entry which is preliminary data.</text>
</comment>
<evidence type="ECO:0000256" key="2">
    <source>
        <dbReference type="SAM" id="SignalP"/>
    </source>
</evidence>
<keyword evidence="4" id="KW-1185">Reference proteome</keyword>
<evidence type="ECO:0000256" key="1">
    <source>
        <dbReference type="ARBA" id="ARBA00022729"/>
    </source>
</evidence>
<name>A0A7X6DI61_9BURK</name>
<dbReference type="InterPro" id="IPR006059">
    <property type="entry name" value="SBP"/>
</dbReference>
<dbReference type="PROSITE" id="PS51257">
    <property type="entry name" value="PROKAR_LIPOPROTEIN"/>
    <property type="match status" value="1"/>
</dbReference>
<organism evidence="3 4">
    <name type="scientific">Ramlibacter lithotrophicus</name>
    <dbReference type="NCBI Taxonomy" id="2606681"/>
    <lineage>
        <taxon>Bacteria</taxon>
        <taxon>Pseudomonadati</taxon>
        <taxon>Pseudomonadota</taxon>
        <taxon>Betaproteobacteria</taxon>
        <taxon>Burkholderiales</taxon>
        <taxon>Comamonadaceae</taxon>
        <taxon>Ramlibacter</taxon>
    </lineage>
</organism>
<sequence>MTKHVYAVVAGALALACLGSQALAQSRDLNVVSWGGAYQDGQKEVFFKPFNATGTKVTDEAWDGGLGVLRTRIKGGNNTWDVVQVEADELEVGCDEGLYEKLDVGRIGGAGRYLPGTVHPCGVGAIIYNLVLAYDGDKLKTAPAGWADFFDTRKFPGKRAIRNGAKWNLEVALIADGVRAADVYKVLRTPEGVERAFKKLDSIKGDLVFWKSGAQPPQMLAAGDVVMTTAYNGRITAANEKDKKNFRMVWKDTPYTMDSWVIMKGTPQKANAEKLIEFMGRPENQARLPKYVRYGVTAAAAAPLIDKSLVSDLPTNPDILKLAFAEDPKFWIDNGDKLAERWTKWSGTK</sequence>
<keyword evidence="1 2" id="KW-0732">Signal</keyword>
<dbReference type="PANTHER" id="PTHR30222">
    <property type="entry name" value="SPERMIDINE/PUTRESCINE-BINDING PERIPLASMIC PROTEIN"/>
    <property type="match status" value="1"/>
</dbReference>
<reference evidence="3 4" key="1">
    <citation type="journal article" date="2020" name="Nature">
        <title>Bacterial chemolithoautotrophy via manganese oxidation.</title>
        <authorList>
            <person name="Yu H."/>
            <person name="Leadbetter J.R."/>
        </authorList>
    </citation>
    <scope>NUCLEOTIDE SEQUENCE [LARGE SCALE GENOMIC DNA]</scope>
    <source>
        <strain evidence="3 4">RBP-1</strain>
    </source>
</reference>
<feature type="signal peptide" evidence="2">
    <location>
        <begin position="1"/>
        <end position="24"/>
    </location>
</feature>
<dbReference type="RefSeq" id="WP_168108766.1">
    <property type="nucleotide sequence ID" value="NZ_VTOX01000007.1"/>
</dbReference>
<dbReference type="Proteomes" id="UP000521868">
    <property type="component" value="Unassembled WGS sequence"/>
</dbReference>
<protein>
    <submittedName>
        <fullName evidence="3">ABC transporter substrate-binding protein</fullName>
    </submittedName>
</protein>
<accession>A0A7X6DI61</accession>
<proteinExistence type="predicted"/>
<dbReference type="CDD" id="cd13589">
    <property type="entry name" value="PBP2_polyamine_RpCGA009"/>
    <property type="match status" value="1"/>
</dbReference>
<feature type="chain" id="PRO_5030737028" evidence="2">
    <location>
        <begin position="25"/>
        <end position="349"/>
    </location>
</feature>
<dbReference type="SUPFAM" id="SSF53850">
    <property type="entry name" value="Periplasmic binding protein-like II"/>
    <property type="match status" value="1"/>
</dbReference>
<gene>
    <name evidence="3" type="ORF">RAMLITH_17565</name>
</gene>